<feature type="region of interest" description="Disordered" evidence="1">
    <location>
        <begin position="65"/>
        <end position="85"/>
    </location>
</feature>
<gene>
    <name evidence="2" type="ORF">C1645_824412</name>
</gene>
<dbReference type="EMBL" id="QKYT01000208">
    <property type="protein sequence ID" value="RIA89717.1"/>
    <property type="molecule type" value="Genomic_DNA"/>
</dbReference>
<reference evidence="2 3" key="1">
    <citation type="submission" date="2018-06" db="EMBL/GenBank/DDBJ databases">
        <title>Comparative genomics reveals the genomic features of Rhizophagus irregularis, R. cerebriforme, R. diaphanum and Gigaspora rosea, and their symbiotic lifestyle signature.</title>
        <authorList>
            <person name="Morin E."/>
            <person name="San Clemente H."/>
            <person name="Chen E.C.H."/>
            <person name="De La Providencia I."/>
            <person name="Hainaut M."/>
            <person name="Kuo A."/>
            <person name="Kohler A."/>
            <person name="Murat C."/>
            <person name="Tang N."/>
            <person name="Roy S."/>
            <person name="Loubradou J."/>
            <person name="Henrissat B."/>
            <person name="Grigoriev I.V."/>
            <person name="Corradi N."/>
            <person name="Roux C."/>
            <person name="Martin F.M."/>
        </authorList>
    </citation>
    <scope>NUCLEOTIDE SEQUENCE [LARGE SCALE GENOMIC DNA]</scope>
    <source>
        <strain evidence="2 3">DAOM 227022</strain>
    </source>
</reference>
<evidence type="ECO:0000313" key="2">
    <source>
        <dbReference type="EMBL" id="RIA89717.1"/>
    </source>
</evidence>
<proteinExistence type="predicted"/>
<sequence length="380" mass="43925">MSNNRTGCSLHQKHLFPISNSSDQPAHLKHSLASKLILDKYSNFKSQHVYSNRLVNLTKHKSKVIQSSPNASFSSRTLKKQQQRRSRFLNRLLTSEKLSSTPVDNPFFLRRLDTKHHCLLLNKQYVYNHLEDITDIITPTDTSSLLPPTPVLRDSNTIMDPSSQDIPASSNLQTNVKVDDPEPKLSPGQLRRIRIRDERAASNREKKALWLETKAARARTLQDFKSRIKNFLPARPFPLTSMLSASVGFHKKRNFNDEINEECIVAYRLEDSLASSMLYHEELAFILTYFQDEFHACMTESPVDSVTPALTKSHKKWSSKNKYYLTTFKDTNNRFKCNMVRLTKHDRPPVLSVFPLQSPKRPRFMLDDSLDNKRVKLLLE</sequence>
<feature type="compositionally biased region" description="Polar residues" evidence="1">
    <location>
        <begin position="160"/>
        <end position="176"/>
    </location>
</feature>
<evidence type="ECO:0000256" key="1">
    <source>
        <dbReference type="SAM" id="MobiDB-lite"/>
    </source>
</evidence>
<dbReference type="Proteomes" id="UP000265703">
    <property type="component" value="Unassembled WGS sequence"/>
</dbReference>
<organism evidence="2 3">
    <name type="scientific">Glomus cerebriforme</name>
    <dbReference type="NCBI Taxonomy" id="658196"/>
    <lineage>
        <taxon>Eukaryota</taxon>
        <taxon>Fungi</taxon>
        <taxon>Fungi incertae sedis</taxon>
        <taxon>Mucoromycota</taxon>
        <taxon>Glomeromycotina</taxon>
        <taxon>Glomeromycetes</taxon>
        <taxon>Glomerales</taxon>
        <taxon>Glomeraceae</taxon>
        <taxon>Glomus</taxon>
    </lineage>
</organism>
<name>A0A397T0X7_9GLOM</name>
<evidence type="ECO:0000313" key="3">
    <source>
        <dbReference type="Proteomes" id="UP000265703"/>
    </source>
</evidence>
<protein>
    <submittedName>
        <fullName evidence="2">Uncharacterized protein</fullName>
    </submittedName>
</protein>
<feature type="region of interest" description="Disordered" evidence="1">
    <location>
        <begin position="160"/>
        <end position="185"/>
    </location>
</feature>
<feature type="compositionally biased region" description="Polar residues" evidence="1">
    <location>
        <begin position="65"/>
        <end position="76"/>
    </location>
</feature>
<comment type="caution">
    <text evidence="2">The sequence shown here is derived from an EMBL/GenBank/DDBJ whole genome shotgun (WGS) entry which is preliminary data.</text>
</comment>
<accession>A0A397T0X7</accession>
<keyword evidence="3" id="KW-1185">Reference proteome</keyword>
<dbReference type="AlphaFoldDB" id="A0A397T0X7"/>